<evidence type="ECO:0000256" key="1">
    <source>
        <dbReference type="ARBA" id="ARBA00004613"/>
    </source>
</evidence>
<sequence length="110" mass="12734">MKLQLFHICSSLLMSLLLLCPERGLTFPLHPVIPGYEAALMEAWMEPVERMEMMEKGRRSTAEYKRKYEEREDDMEDGDTQRNEVLSSIAGGLQAFNRQKGGFGFRFGRK</sequence>
<reference evidence="6" key="1">
    <citation type="submission" date="2018-07" db="EMBL/GenBank/DDBJ databases">
        <title>Comparative genomics of catfishes provides insights into carnivory and benthic adaptation.</title>
        <authorList>
            <person name="Zhang Y."/>
            <person name="Wang D."/>
            <person name="Peng Z."/>
            <person name="Zheng S."/>
            <person name="Shao F."/>
            <person name="Tao W."/>
        </authorList>
    </citation>
    <scope>NUCLEOTIDE SEQUENCE</scope>
    <source>
        <strain evidence="6">Chongqing</strain>
    </source>
</reference>
<keyword evidence="7" id="KW-1185">Reference proteome</keyword>
<organism evidence="6 7">
    <name type="scientific">Silurus asotus</name>
    <name type="common">Amur catfish</name>
    <name type="synonym">Parasilurus asotus</name>
    <dbReference type="NCBI Taxonomy" id="30991"/>
    <lineage>
        <taxon>Eukaryota</taxon>
        <taxon>Metazoa</taxon>
        <taxon>Chordata</taxon>
        <taxon>Craniata</taxon>
        <taxon>Vertebrata</taxon>
        <taxon>Euteleostomi</taxon>
        <taxon>Actinopterygii</taxon>
        <taxon>Neopterygii</taxon>
        <taxon>Teleostei</taxon>
        <taxon>Ostariophysi</taxon>
        <taxon>Siluriformes</taxon>
        <taxon>Siluridae</taxon>
        <taxon>Silurus</taxon>
    </lineage>
</organism>
<comment type="caution">
    <text evidence="6">The sequence shown here is derived from an EMBL/GenBank/DDBJ whole genome shotgun (WGS) entry which is preliminary data.</text>
</comment>
<name>A0AAD5B5S1_SILAS</name>
<dbReference type="EMBL" id="MU549698">
    <property type="protein sequence ID" value="KAI5627669.1"/>
    <property type="molecule type" value="Genomic_DNA"/>
</dbReference>
<evidence type="ECO:0000256" key="2">
    <source>
        <dbReference type="ARBA" id="ARBA00005516"/>
    </source>
</evidence>
<feature type="signal peptide" evidence="5">
    <location>
        <begin position="1"/>
        <end position="26"/>
    </location>
</feature>
<evidence type="ECO:0000313" key="7">
    <source>
        <dbReference type="Proteomes" id="UP001205998"/>
    </source>
</evidence>
<comment type="subcellular location">
    <subcellularLocation>
        <location evidence="1">Secreted</location>
    </subcellularLocation>
</comment>
<dbReference type="GO" id="GO:0031854">
    <property type="term" value="F:orexigenic neuropeptide QRFP receptor binding"/>
    <property type="evidence" value="ECO:0007669"/>
    <property type="project" value="InterPro"/>
</dbReference>
<keyword evidence="3" id="KW-0964">Secreted</keyword>
<keyword evidence="4" id="KW-0027">Amidation</keyword>
<comment type="similarity">
    <text evidence="2">Belongs to the RFamide neuropeptide family.</text>
</comment>
<accession>A0AAD5B5S1</accession>
<dbReference type="AlphaFoldDB" id="A0AAD5B5S1"/>
<dbReference type="InterPro" id="IPR024565">
    <property type="entry name" value="P518"/>
</dbReference>
<proteinExistence type="inferred from homology"/>
<dbReference type="Pfam" id="PF11109">
    <property type="entry name" value="RFamide_26RFa"/>
    <property type="match status" value="1"/>
</dbReference>
<gene>
    <name evidence="6" type="ORF">C0J50_8444</name>
</gene>
<keyword evidence="5" id="KW-0732">Signal</keyword>
<protein>
    <submittedName>
        <fullName evidence="6">Uncharacterized protein</fullName>
    </submittedName>
</protein>
<evidence type="ECO:0000256" key="5">
    <source>
        <dbReference type="SAM" id="SignalP"/>
    </source>
</evidence>
<dbReference type="Proteomes" id="UP001205998">
    <property type="component" value="Unassembled WGS sequence"/>
</dbReference>
<dbReference type="GO" id="GO:0005576">
    <property type="term" value="C:extracellular region"/>
    <property type="evidence" value="ECO:0007669"/>
    <property type="project" value="UniProtKB-SubCell"/>
</dbReference>
<evidence type="ECO:0000256" key="4">
    <source>
        <dbReference type="ARBA" id="ARBA00022815"/>
    </source>
</evidence>
<evidence type="ECO:0000256" key="3">
    <source>
        <dbReference type="ARBA" id="ARBA00022525"/>
    </source>
</evidence>
<evidence type="ECO:0000313" key="6">
    <source>
        <dbReference type="EMBL" id="KAI5627669.1"/>
    </source>
</evidence>
<feature type="chain" id="PRO_5041905030" evidence="5">
    <location>
        <begin position="27"/>
        <end position="110"/>
    </location>
</feature>